<dbReference type="Pfam" id="PF07505">
    <property type="entry name" value="DUF5131"/>
    <property type="match status" value="1"/>
</dbReference>
<keyword evidence="1" id="KW-0456">Lyase</keyword>
<dbReference type="InterPro" id="IPR011101">
    <property type="entry name" value="DUF5131"/>
</dbReference>
<dbReference type="OrthoDB" id="9787478at2"/>
<proteinExistence type="predicted"/>
<dbReference type="EMBL" id="BDOQ01000007">
    <property type="protein sequence ID" value="GBG14337.1"/>
    <property type="molecule type" value="Genomic_DNA"/>
</dbReference>
<name>A0A2R5F815_9PROT</name>
<dbReference type="RefSeq" id="WP_109015533.1">
    <property type="nucleotide sequence ID" value="NZ_BDOQ01000007.1"/>
</dbReference>
<evidence type="ECO:0000313" key="2">
    <source>
        <dbReference type="Proteomes" id="UP000245081"/>
    </source>
</evidence>
<accession>A0A2R5F815</accession>
<gene>
    <name evidence="1" type="ORF">NMK_1936</name>
</gene>
<reference evidence="1 2" key="1">
    <citation type="journal article" date="2018" name="Environ. Microbiol.">
        <title>Isolation and genomic characterization of Novimethylophilus kurashikiensis gen. nov. sp. nov., a new lanthanide-dependent methylotrophic species of Methylophilaceae.</title>
        <authorList>
            <person name="Lv H."/>
            <person name="Sahin N."/>
            <person name="Tani A."/>
        </authorList>
    </citation>
    <scope>NUCLEOTIDE SEQUENCE [LARGE SCALE GENOMIC DNA]</scope>
    <source>
        <strain evidence="1 2">La2-4</strain>
    </source>
</reference>
<keyword evidence="2" id="KW-1185">Reference proteome</keyword>
<evidence type="ECO:0000313" key="1">
    <source>
        <dbReference type="EMBL" id="GBG14337.1"/>
    </source>
</evidence>
<organism evidence="1 2">
    <name type="scientific">Novimethylophilus kurashikiensis</name>
    <dbReference type="NCBI Taxonomy" id="1825523"/>
    <lineage>
        <taxon>Bacteria</taxon>
        <taxon>Pseudomonadati</taxon>
        <taxon>Pseudomonadota</taxon>
        <taxon>Betaproteobacteria</taxon>
        <taxon>Nitrosomonadales</taxon>
        <taxon>Methylophilaceae</taxon>
        <taxon>Novimethylophilus</taxon>
    </lineage>
</organism>
<sequence length="314" mass="35538">MADRTNLLWTDATLNVVTGCEKISQGCKHCYAERDWARNAAKPGTVYFGRKFTDVMCHPERLDQPLRWTRPRKIFVNAMSDLFHHDVPDAFIDQMFAVMALCHLLGRGHVFQILTKRPERMFFYLTHPEVKSRILAEMHKLAPKWGVKMVGLVWPVQNAWLGVTAEHQEAALERIVWLQKTPAAIRWVSAEPLIGPLDLLFALESDALPSIDWVVGGAESGDGARPADLRWFRALRDQCRKAGKKFLFKQWGAWAPATYGAPEATWRLHDEATKLPLGEWHAMHDFGGGVGAIHAGSFDTGRTLDGELIEEYPE</sequence>
<comment type="caution">
    <text evidence="1">The sequence shown here is derived from an EMBL/GenBank/DDBJ whole genome shotgun (WGS) entry which is preliminary data.</text>
</comment>
<protein>
    <submittedName>
        <fullName evidence="1">DNA repair photolyase</fullName>
    </submittedName>
</protein>
<dbReference type="AlphaFoldDB" id="A0A2R5F815"/>
<dbReference type="Proteomes" id="UP000245081">
    <property type="component" value="Unassembled WGS sequence"/>
</dbReference>
<dbReference type="GO" id="GO:0016829">
    <property type="term" value="F:lyase activity"/>
    <property type="evidence" value="ECO:0007669"/>
    <property type="project" value="UniProtKB-KW"/>
</dbReference>